<dbReference type="InterPro" id="IPR037299">
    <property type="entry name" value="TRIM37_MATH"/>
</dbReference>
<gene>
    <name evidence="12" type="ORF">MEDL_8032</name>
</gene>
<feature type="region of interest" description="Disordered" evidence="8">
    <location>
        <begin position="827"/>
        <end position="853"/>
    </location>
</feature>
<accession>A0A8S3QGJ6</accession>
<dbReference type="GO" id="GO:0008270">
    <property type="term" value="F:zinc ion binding"/>
    <property type="evidence" value="ECO:0007669"/>
    <property type="project" value="UniProtKB-KW"/>
</dbReference>
<feature type="domain" description="B box-type" evidence="10">
    <location>
        <begin position="101"/>
        <end position="135"/>
    </location>
</feature>
<dbReference type="SMART" id="SM00336">
    <property type="entry name" value="BBOX"/>
    <property type="match status" value="1"/>
</dbReference>
<dbReference type="PROSITE" id="PS50144">
    <property type="entry name" value="MATH"/>
    <property type="match status" value="1"/>
</dbReference>
<feature type="region of interest" description="Disordered" evidence="8">
    <location>
        <begin position="873"/>
        <end position="937"/>
    </location>
</feature>
<dbReference type="Pfam" id="PF22486">
    <property type="entry name" value="MATH_2"/>
    <property type="match status" value="1"/>
</dbReference>
<dbReference type="SUPFAM" id="SSF49599">
    <property type="entry name" value="TRAF domain-like"/>
    <property type="match status" value="1"/>
</dbReference>
<dbReference type="Gene3D" id="3.30.160.60">
    <property type="entry name" value="Classic Zinc Finger"/>
    <property type="match status" value="1"/>
</dbReference>
<keyword evidence="4 6" id="KW-0863">Zinc-finger</keyword>
<evidence type="ECO:0000256" key="7">
    <source>
        <dbReference type="SAM" id="Coils"/>
    </source>
</evidence>
<dbReference type="SMART" id="SM00502">
    <property type="entry name" value="BBC"/>
    <property type="match status" value="1"/>
</dbReference>
<dbReference type="Pfam" id="PF00643">
    <property type="entry name" value="zf-B_box"/>
    <property type="match status" value="1"/>
</dbReference>
<feature type="coiled-coil region" evidence="7">
    <location>
        <begin position="148"/>
        <end position="175"/>
    </location>
</feature>
<dbReference type="InterPro" id="IPR000315">
    <property type="entry name" value="Znf_B-box"/>
</dbReference>
<dbReference type="InterPro" id="IPR008974">
    <property type="entry name" value="TRAF-like"/>
</dbReference>
<dbReference type="GO" id="GO:0005778">
    <property type="term" value="C:peroxisomal membrane"/>
    <property type="evidence" value="ECO:0007669"/>
    <property type="project" value="TreeGrafter"/>
</dbReference>
<dbReference type="SUPFAM" id="SSF57845">
    <property type="entry name" value="B-box zinc-binding domain"/>
    <property type="match status" value="1"/>
</dbReference>
<feature type="region of interest" description="Disordered" evidence="8">
    <location>
        <begin position="460"/>
        <end position="530"/>
    </location>
</feature>
<dbReference type="PROSITE" id="PS50089">
    <property type="entry name" value="ZF_RING_2"/>
    <property type="match status" value="1"/>
</dbReference>
<dbReference type="AlphaFoldDB" id="A0A8S3QGJ6"/>
<evidence type="ECO:0000256" key="4">
    <source>
        <dbReference type="ARBA" id="ARBA00022771"/>
    </source>
</evidence>
<comment type="subcellular location">
    <subcellularLocation>
        <location evidence="1">Cytoplasm</location>
    </subcellularLocation>
</comment>
<evidence type="ECO:0000256" key="5">
    <source>
        <dbReference type="ARBA" id="ARBA00022833"/>
    </source>
</evidence>
<name>A0A8S3QGJ6_MYTED</name>
<dbReference type="CDD" id="cd16619">
    <property type="entry name" value="mRING-HC-C4C4_TRIM37_C-VIII"/>
    <property type="match status" value="1"/>
</dbReference>
<feature type="compositionally biased region" description="Polar residues" evidence="8">
    <location>
        <begin position="752"/>
        <end position="761"/>
    </location>
</feature>
<evidence type="ECO:0000259" key="10">
    <source>
        <dbReference type="PROSITE" id="PS50119"/>
    </source>
</evidence>
<feature type="compositionally biased region" description="Acidic residues" evidence="8">
    <location>
        <begin position="506"/>
        <end position="529"/>
    </location>
</feature>
<dbReference type="PANTHER" id="PTHR36754">
    <property type="entry name" value="E3 UBIQUITIN-PROTEIN LIGASE TRIM37"/>
    <property type="match status" value="1"/>
</dbReference>
<dbReference type="EMBL" id="CAJPWZ010000456">
    <property type="protein sequence ID" value="CAG2192891.1"/>
    <property type="molecule type" value="Genomic_DNA"/>
</dbReference>
<feature type="compositionally biased region" description="Low complexity" evidence="8">
    <location>
        <begin position="887"/>
        <end position="904"/>
    </location>
</feature>
<keyword evidence="12" id="KW-0012">Acyltransferase</keyword>
<feature type="region of interest" description="Disordered" evidence="8">
    <location>
        <begin position="86"/>
        <end position="105"/>
    </location>
</feature>
<evidence type="ECO:0000256" key="8">
    <source>
        <dbReference type="SAM" id="MobiDB-lite"/>
    </source>
</evidence>
<dbReference type="Gene3D" id="3.30.40.10">
    <property type="entry name" value="Zinc/RING finger domain, C3HC4 (zinc finger)"/>
    <property type="match status" value="1"/>
</dbReference>
<keyword evidence="13" id="KW-1185">Reference proteome</keyword>
<protein>
    <submittedName>
        <fullName evidence="12">TRIM37</fullName>
        <ecNumber evidence="12">2.3.2.27</ecNumber>
    </submittedName>
</protein>
<organism evidence="12 13">
    <name type="scientific">Mytilus edulis</name>
    <name type="common">Blue mussel</name>
    <dbReference type="NCBI Taxonomy" id="6550"/>
    <lineage>
        <taxon>Eukaryota</taxon>
        <taxon>Metazoa</taxon>
        <taxon>Spiralia</taxon>
        <taxon>Lophotrochozoa</taxon>
        <taxon>Mollusca</taxon>
        <taxon>Bivalvia</taxon>
        <taxon>Autobranchia</taxon>
        <taxon>Pteriomorphia</taxon>
        <taxon>Mytilida</taxon>
        <taxon>Mytiloidea</taxon>
        <taxon>Mytilidae</taxon>
        <taxon>Mytilinae</taxon>
        <taxon>Mytilus</taxon>
    </lineage>
</organism>
<sequence>MASGGRTGRNDGDTVESLAEVFRCFICMEKLRDARLCPHCSKLCCFSCIRRWLTEQRSQCPHCRASLHIHELVNCRWAEEVTNQLDSLKESAPSPSKKEEPEKDKCDEHHGEKLSVYCWTCKQSICHQCCPHSGHTFKPLDGVYDEHVKKITDELNQLKRRHVELISLVQDVERNIESVKTAKDERVREIRNAVELMIARLESQLKSKLLTLMGQRSHLTQETELLESLIQKVNQKLTTCGKNELINISTELVEMFKEVQRKPMASFVTAAVPADFTSEIVPPYDTSTFVMKNFSVLQQRADPVYSQPLNVSGLSWRLKVYPDGNGVVRSNYLSVFLELSAGLSETSKYEYRVEMVHQASRDSSKNIVREFASDFEVGECWGYNRFFRLDLLASEGYLDTDTDTLILRFQVRPPTFYQKCRDQHWYINQLEFYQSQYMTQLNDMQERLLLIEMSRRSKRGTSAESPLPLIEAHGGDNPAIKHPILHPKPLHPGTGSEIEIEHSDNDDVTSDNDTTDSNEGLSEGDIDELENTRMVLEEQILAPAENNDENDIDEETMSLDNDVEINMRWEENDLDRMGGAHGISHKSISNITGAENKNEDDEALIRQLFKEKASDTRPWSAAFGDGAGDRFGLSPDWFEKVQAALRKRKEDKTKTKKKTALSTDNVLEHIHARFSELAASTLAAANAAVTNETEARAFVKSEKNVDKKFKMPIPVPDSSSGDRSELTRVTQDKPSKGSSSEDRLPVVKRITATMNRLSLDNTAKKEEKKAPVKLSDDKTEADISLEQHSLSSTLDLEEVSLSDSSFEVMQDLPSQPFHSCVSLAVSKTSQSTEDLNGNKKKKEASDKTSSGATKEKGILVVCNEKHFESYSFLSKTSNPDKDKKVPISSTITSSSSSKTTSNSESRSESAEENSANSKSDSGNTDSKPDSGDDSALV</sequence>
<dbReference type="SUPFAM" id="SSF57850">
    <property type="entry name" value="RING/U-box"/>
    <property type="match status" value="1"/>
</dbReference>
<evidence type="ECO:0000256" key="1">
    <source>
        <dbReference type="ARBA" id="ARBA00004496"/>
    </source>
</evidence>
<dbReference type="CDD" id="cd19779">
    <property type="entry name" value="Bbox2_TRIM37_C-VIII"/>
    <property type="match status" value="1"/>
</dbReference>
<dbReference type="InterPro" id="IPR003649">
    <property type="entry name" value="Bbox_C"/>
</dbReference>
<dbReference type="OrthoDB" id="192247at2759"/>
<dbReference type="GO" id="GO:0031625">
    <property type="term" value="F:ubiquitin protein ligase binding"/>
    <property type="evidence" value="ECO:0007669"/>
    <property type="project" value="TreeGrafter"/>
</dbReference>
<dbReference type="InterPro" id="IPR002083">
    <property type="entry name" value="MATH/TRAF_dom"/>
</dbReference>
<dbReference type="GO" id="GO:0061630">
    <property type="term" value="F:ubiquitin protein ligase activity"/>
    <property type="evidence" value="ECO:0007669"/>
    <property type="project" value="UniProtKB-EC"/>
</dbReference>
<evidence type="ECO:0000256" key="6">
    <source>
        <dbReference type="PROSITE-ProRule" id="PRU00024"/>
    </source>
</evidence>
<evidence type="ECO:0000259" key="9">
    <source>
        <dbReference type="PROSITE" id="PS50089"/>
    </source>
</evidence>
<dbReference type="GO" id="GO:0016235">
    <property type="term" value="C:aggresome"/>
    <property type="evidence" value="ECO:0007669"/>
    <property type="project" value="TreeGrafter"/>
</dbReference>
<feature type="compositionally biased region" description="Basic and acidic residues" evidence="8">
    <location>
        <begin position="762"/>
        <end position="780"/>
    </location>
</feature>
<evidence type="ECO:0000313" key="13">
    <source>
        <dbReference type="Proteomes" id="UP000683360"/>
    </source>
</evidence>
<comment type="caution">
    <text evidence="12">The sequence shown here is derived from an EMBL/GenBank/DDBJ whole genome shotgun (WGS) entry which is preliminary data.</text>
</comment>
<keyword evidence="3" id="KW-0479">Metal-binding</keyword>
<dbReference type="InterPro" id="IPR001841">
    <property type="entry name" value="Znf_RING"/>
</dbReference>
<dbReference type="GO" id="GO:0051865">
    <property type="term" value="P:protein autoubiquitination"/>
    <property type="evidence" value="ECO:0007669"/>
    <property type="project" value="TreeGrafter"/>
</dbReference>
<keyword evidence="5" id="KW-0862">Zinc</keyword>
<dbReference type="InterPro" id="IPR013083">
    <property type="entry name" value="Znf_RING/FYVE/PHD"/>
</dbReference>
<dbReference type="Gene3D" id="2.60.210.10">
    <property type="entry name" value="Apoptosis, Tumor Necrosis Factor Receptor Associated Protein 2, Chain A"/>
    <property type="match status" value="1"/>
</dbReference>
<dbReference type="SMART" id="SM00061">
    <property type="entry name" value="MATH"/>
    <property type="match status" value="1"/>
</dbReference>
<dbReference type="Proteomes" id="UP000683360">
    <property type="component" value="Unassembled WGS sequence"/>
</dbReference>
<dbReference type="GO" id="GO:0005164">
    <property type="term" value="F:tumor necrosis factor receptor binding"/>
    <property type="evidence" value="ECO:0007669"/>
    <property type="project" value="TreeGrafter"/>
</dbReference>
<dbReference type="PANTHER" id="PTHR36754:SF2">
    <property type="entry name" value="E3 UBIQUITIN-PROTEIN LIGASE TRIM37"/>
    <property type="match status" value="1"/>
</dbReference>
<feature type="domain" description="MATH" evidence="11">
    <location>
        <begin position="284"/>
        <end position="409"/>
    </location>
</feature>
<proteinExistence type="predicted"/>
<dbReference type="InterPro" id="IPR053003">
    <property type="entry name" value="TRIM_RBCC_E3_ubiq-ligases"/>
</dbReference>
<dbReference type="PROSITE" id="PS50119">
    <property type="entry name" value="ZF_BBOX"/>
    <property type="match status" value="1"/>
</dbReference>
<evidence type="ECO:0000256" key="3">
    <source>
        <dbReference type="ARBA" id="ARBA00022723"/>
    </source>
</evidence>
<feature type="region of interest" description="Disordered" evidence="8">
    <location>
        <begin position="709"/>
        <end position="780"/>
    </location>
</feature>
<dbReference type="GO" id="GO:0006513">
    <property type="term" value="P:protein monoubiquitination"/>
    <property type="evidence" value="ECO:0007669"/>
    <property type="project" value="TreeGrafter"/>
</dbReference>
<feature type="compositionally biased region" description="Basic and acidic residues" evidence="8">
    <location>
        <begin position="720"/>
        <end position="745"/>
    </location>
</feature>
<dbReference type="CDD" id="cd03773">
    <property type="entry name" value="MATH_TRIM37"/>
    <property type="match status" value="1"/>
</dbReference>
<dbReference type="EC" id="2.3.2.27" evidence="12"/>
<evidence type="ECO:0000259" key="11">
    <source>
        <dbReference type="PROSITE" id="PS50144"/>
    </source>
</evidence>
<keyword evidence="2" id="KW-0963">Cytoplasm</keyword>
<reference evidence="12" key="1">
    <citation type="submission" date="2021-03" db="EMBL/GenBank/DDBJ databases">
        <authorList>
            <person name="Bekaert M."/>
        </authorList>
    </citation>
    <scope>NUCLEOTIDE SEQUENCE</scope>
</reference>
<dbReference type="GO" id="GO:0070842">
    <property type="term" value="P:aggresome assembly"/>
    <property type="evidence" value="ECO:0007669"/>
    <property type="project" value="TreeGrafter"/>
</dbReference>
<feature type="compositionally biased region" description="Basic and acidic residues" evidence="8">
    <location>
        <begin position="96"/>
        <end position="105"/>
    </location>
</feature>
<evidence type="ECO:0000313" key="12">
    <source>
        <dbReference type="EMBL" id="CAG2192891.1"/>
    </source>
</evidence>
<keyword evidence="12" id="KW-0808">Transferase</keyword>
<evidence type="ECO:0000256" key="2">
    <source>
        <dbReference type="ARBA" id="ARBA00022490"/>
    </source>
</evidence>
<feature type="domain" description="RING-type" evidence="9">
    <location>
        <begin position="24"/>
        <end position="64"/>
    </location>
</feature>
<keyword evidence="7" id="KW-0175">Coiled coil</keyword>